<dbReference type="InterPro" id="IPR006594">
    <property type="entry name" value="LisH"/>
</dbReference>
<evidence type="ECO:0000313" key="5">
    <source>
        <dbReference type="Proteomes" id="UP000324767"/>
    </source>
</evidence>
<protein>
    <recommendedName>
        <fullName evidence="3">CTLH domain-containing protein</fullName>
    </recommendedName>
</protein>
<feature type="region of interest" description="Disordered" evidence="2">
    <location>
        <begin position="262"/>
        <end position="297"/>
    </location>
</feature>
<dbReference type="SMART" id="SM00668">
    <property type="entry name" value="CTLH"/>
    <property type="match status" value="1"/>
</dbReference>
<dbReference type="PROSITE" id="PS50897">
    <property type="entry name" value="CTLH"/>
    <property type="match status" value="1"/>
</dbReference>
<comment type="function">
    <text evidence="1">Involved in the proteasome-dependent degradation of fructose-1,6-bisphosphatase.</text>
</comment>
<evidence type="ECO:0000256" key="1">
    <source>
        <dbReference type="ARBA" id="ARBA00002343"/>
    </source>
</evidence>
<proteinExistence type="predicted"/>
<dbReference type="Pfam" id="PF10607">
    <property type="entry name" value="CTLH"/>
    <property type="match status" value="1"/>
</dbReference>
<dbReference type="EMBL" id="VXIT01000011">
    <property type="protein sequence ID" value="KAA6409450.1"/>
    <property type="molecule type" value="Genomic_DNA"/>
</dbReference>
<organism evidence="4 5">
    <name type="scientific">Lasallia pustulata</name>
    <dbReference type="NCBI Taxonomy" id="136370"/>
    <lineage>
        <taxon>Eukaryota</taxon>
        <taxon>Fungi</taxon>
        <taxon>Dikarya</taxon>
        <taxon>Ascomycota</taxon>
        <taxon>Pezizomycotina</taxon>
        <taxon>Lecanoromycetes</taxon>
        <taxon>OSLEUM clade</taxon>
        <taxon>Umbilicariomycetidae</taxon>
        <taxon>Umbilicariales</taxon>
        <taxon>Umbilicariaceae</taxon>
        <taxon>Lasallia</taxon>
    </lineage>
</organism>
<accession>A0A5M8PK93</accession>
<dbReference type="InterPro" id="IPR006595">
    <property type="entry name" value="CTLH_C"/>
</dbReference>
<feature type="compositionally biased region" description="Low complexity" evidence="2">
    <location>
        <begin position="44"/>
        <end position="54"/>
    </location>
</feature>
<dbReference type="PANTHER" id="PTHR12864">
    <property type="entry name" value="RAN BINDING PROTEIN 9-RELATED"/>
    <property type="match status" value="1"/>
</dbReference>
<evidence type="ECO:0000259" key="3">
    <source>
        <dbReference type="PROSITE" id="PS50897"/>
    </source>
</evidence>
<comment type="caution">
    <text evidence="4">The sequence shown here is derived from an EMBL/GenBank/DDBJ whole genome shotgun (WGS) entry which is preliminary data.</text>
</comment>
<dbReference type="Pfam" id="PF08513">
    <property type="entry name" value="LisH"/>
    <property type="match status" value="1"/>
</dbReference>
<dbReference type="InterPro" id="IPR024964">
    <property type="entry name" value="CTLH/CRA"/>
</dbReference>
<dbReference type="PROSITE" id="PS50896">
    <property type="entry name" value="LISH"/>
    <property type="match status" value="1"/>
</dbReference>
<dbReference type="InterPro" id="IPR050618">
    <property type="entry name" value="Ubq-SigPath_Reg"/>
</dbReference>
<dbReference type="SMART" id="SM00757">
    <property type="entry name" value="CRA"/>
    <property type="match status" value="1"/>
</dbReference>
<sequence length="297" mass="33138">MAHHLHSNAPTNPHRVSQGLHASILRLQTAGVYGDQTSQPANMTSSTASTATPTRHPFERRVDEVKLSKTDINYVIMDYLIREGYPSAAQKFALEANIQPTIDLESIQERVEIRNAIYGGDIQSAIERINELNPQILDQDSSLHFALLRLQLVELIRTCTTTPNADITPALTFATTHLAPRAPTNPEFLEDLERTMALLIFPPDNLAPPLAALLDPSLRKDVAKRVNEAILSSQGERTKAKLFDLVKLRFWAEQKARDAKKDLPEHIDLGLDPDQNGREKREDSVMQSNGEAEPMIT</sequence>
<evidence type="ECO:0000313" key="4">
    <source>
        <dbReference type="EMBL" id="KAA6409450.1"/>
    </source>
</evidence>
<dbReference type="OrthoDB" id="2415936at2759"/>
<evidence type="ECO:0000256" key="2">
    <source>
        <dbReference type="SAM" id="MobiDB-lite"/>
    </source>
</evidence>
<feature type="compositionally biased region" description="Basic and acidic residues" evidence="2">
    <location>
        <begin position="262"/>
        <end position="284"/>
    </location>
</feature>
<dbReference type="AlphaFoldDB" id="A0A5M8PK93"/>
<name>A0A5M8PK93_9LECA</name>
<dbReference type="Proteomes" id="UP000324767">
    <property type="component" value="Unassembled WGS sequence"/>
</dbReference>
<feature type="region of interest" description="Disordered" evidence="2">
    <location>
        <begin position="35"/>
        <end position="56"/>
    </location>
</feature>
<dbReference type="SMART" id="SM00667">
    <property type="entry name" value="LisH"/>
    <property type="match status" value="1"/>
</dbReference>
<gene>
    <name evidence="4" type="ORF">FRX48_07003</name>
</gene>
<reference evidence="4 5" key="1">
    <citation type="submission" date="2019-09" db="EMBL/GenBank/DDBJ databases">
        <title>The hologenome of the rock-dwelling lichen Lasallia pustulata.</title>
        <authorList>
            <person name="Greshake Tzovaras B."/>
            <person name="Segers F."/>
            <person name="Bicker A."/>
            <person name="Dal Grande F."/>
            <person name="Otte J."/>
            <person name="Hankeln T."/>
            <person name="Schmitt I."/>
            <person name="Ebersberger I."/>
        </authorList>
    </citation>
    <scope>NUCLEOTIDE SEQUENCE [LARGE SCALE GENOMIC DNA]</scope>
    <source>
        <strain evidence="4">A1-1</strain>
    </source>
</reference>
<feature type="domain" description="CTLH" evidence="3">
    <location>
        <begin position="106"/>
        <end position="163"/>
    </location>
</feature>
<dbReference type="InterPro" id="IPR013144">
    <property type="entry name" value="CRA_dom"/>
</dbReference>